<gene>
    <name evidence="4" type="ORF">FH971_01785</name>
</gene>
<dbReference type="GO" id="GO:0015074">
    <property type="term" value="P:DNA integration"/>
    <property type="evidence" value="ECO:0007669"/>
    <property type="project" value="UniProtKB-KW"/>
</dbReference>
<dbReference type="KEGG" id="spol:FH971_01785"/>
<dbReference type="GO" id="GO:0006310">
    <property type="term" value="P:DNA recombination"/>
    <property type="evidence" value="ECO:0007669"/>
    <property type="project" value="UniProtKB-KW"/>
</dbReference>
<name>A0A4Y5YAK9_9GAMM</name>
<keyword evidence="1" id="KW-0229">DNA integration</keyword>
<feature type="domain" description="Tyr recombinase" evidence="3">
    <location>
        <begin position="136"/>
        <end position="321"/>
    </location>
</feature>
<dbReference type="PROSITE" id="PS51898">
    <property type="entry name" value="TYR_RECOMBINASE"/>
    <property type="match status" value="1"/>
</dbReference>
<keyword evidence="5" id="KW-1185">Reference proteome</keyword>
<proteinExistence type="predicted"/>
<sequence>MHEEPEVLPLINDMLAQWQASWEDLSDKEVKGRIRYTDILVHLFGKQPVNITAKEADKLMKTVDAMPKSNINPYSKWTQTQRIDAALDGSIPKEDRVTSSKHALKVYQGFYKWLKREHIIDESPFNQMRYENKQGGKRGAFNIAQVQRILDFSVKCEDPAKKWVPLLMAYSGMRNGEIQRLTKSDVRCCQVTKVWYIRITDSKTIASSREVPIAQALLDLGFLSFINTLDEGRIFTVSDKWLTRYYSGVLKRVCDLPSVALRGGALSVYSFRHTVTSLIRSAGANIAMTSAIMGHSTEGGIQAHYTHTELFSLQELKDIVDAIPYRPKVSDNLQEVGS</sequence>
<dbReference type="InterPro" id="IPR002104">
    <property type="entry name" value="Integrase_catalytic"/>
</dbReference>
<dbReference type="InterPro" id="IPR050090">
    <property type="entry name" value="Tyrosine_recombinase_XerCD"/>
</dbReference>
<protein>
    <recommendedName>
        <fullName evidence="3">Tyr recombinase domain-containing protein</fullName>
    </recommendedName>
</protein>
<dbReference type="Pfam" id="PF00589">
    <property type="entry name" value="Phage_integrase"/>
    <property type="match status" value="1"/>
</dbReference>
<dbReference type="InterPro" id="IPR013762">
    <property type="entry name" value="Integrase-like_cat_sf"/>
</dbReference>
<evidence type="ECO:0000313" key="4">
    <source>
        <dbReference type="EMBL" id="QDE29812.1"/>
    </source>
</evidence>
<dbReference type="SUPFAM" id="SSF56349">
    <property type="entry name" value="DNA breaking-rejoining enzymes"/>
    <property type="match status" value="1"/>
</dbReference>
<dbReference type="EMBL" id="CP041036">
    <property type="protein sequence ID" value="QDE29812.1"/>
    <property type="molecule type" value="Genomic_DNA"/>
</dbReference>
<dbReference type="AlphaFoldDB" id="A0A4Y5YAK9"/>
<accession>A0A4Y5YAK9</accession>
<dbReference type="InterPro" id="IPR011010">
    <property type="entry name" value="DNA_brk_join_enz"/>
</dbReference>
<evidence type="ECO:0000256" key="1">
    <source>
        <dbReference type="ARBA" id="ARBA00022908"/>
    </source>
</evidence>
<evidence type="ECO:0000313" key="5">
    <source>
        <dbReference type="Proteomes" id="UP000319809"/>
    </source>
</evidence>
<evidence type="ECO:0000256" key="2">
    <source>
        <dbReference type="ARBA" id="ARBA00023172"/>
    </source>
</evidence>
<dbReference type="RefSeq" id="WP_140233130.1">
    <property type="nucleotide sequence ID" value="NZ_CP041036.1"/>
</dbReference>
<dbReference type="GO" id="GO:0003677">
    <property type="term" value="F:DNA binding"/>
    <property type="evidence" value="ECO:0007669"/>
    <property type="project" value="InterPro"/>
</dbReference>
<reference evidence="4 5" key="1">
    <citation type="submission" date="2019-06" db="EMBL/GenBank/DDBJ databases">
        <title>The genome of Shewanella sp. SM1901.</title>
        <authorList>
            <person name="Cha Q."/>
        </authorList>
    </citation>
    <scope>NUCLEOTIDE SEQUENCE [LARGE SCALE GENOMIC DNA]</scope>
    <source>
        <strain evidence="4 5">SM1901</strain>
    </source>
</reference>
<keyword evidence="2" id="KW-0233">DNA recombination</keyword>
<evidence type="ECO:0000259" key="3">
    <source>
        <dbReference type="PROSITE" id="PS51898"/>
    </source>
</evidence>
<dbReference type="Gene3D" id="1.10.443.10">
    <property type="entry name" value="Intergrase catalytic core"/>
    <property type="match status" value="1"/>
</dbReference>
<organism evidence="4 5">
    <name type="scientific">Shewanella polaris</name>
    <dbReference type="NCBI Taxonomy" id="2588449"/>
    <lineage>
        <taxon>Bacteria</taxon>
        <taxon>Pseudomonadati</taxon>
        <taxon>Pseudomonadota</taxon>
        <taxon>Gammaproteobacteria</taxon>
        <taxon>Alteromonadales</taxon>
        <taxon>Shewanellaceae</taxon>
        <taxon>Shewanella</taxon>
    </lineage>
</organism>
<dbReference type="Proteomes" id="UP000319809">
    <property type="component" value="Chromosome"/>
</dbReference>
<dbReference type="PANTHER" id="PTHR30349">
    <property type="entry name" value="PHAGE INTEGRASE-RELATED"/>
    <property type="match status" value="1"/>
</dbReference>